<reference evidence="12" key="1">
    <citation type="journal article" date="2014" name="Int. J. Syst. Evol. Microbiol.">
        <title>Complete genome sequence of Corynebacterium casei LMG S-19264T (=DSM 44701T), isolated from a smear-ripened cheese.</title>
        <authorList>
            <consortium name="US DOE Joint Genome Institute (JGI-PGF)"/>
            <person name="Walter F."/>
            <person name="Albersmeier A."/>
            <person name="Kalinowski J."/>
            <person name="Ruckert C."/>
        </authorList>
    </citation>
    <scope>NUCLEOTIDE SEQUENCE</scope>
    <source>
        <strain evidence="12">CGMCC 1.12214</strain>
    </source>
</reference>
<dbReference type="InterPro" id="IPR027304">
    <property type="entry name" value="Trigger_fact/SurA_dom_sf"/>
</dbReference>
<evidence type="ECO:0000256" key="3">
    <source>
        <dbReference type="ARBA" id="ARBA00013194"/>
    </source>
</evidence>
<evidence type="ECO:0000259" key="11">
    <source>
        <dbReference type="PROSITE" id="PS50198"/>
    </source>
</evidence>
<keyword evidence="8 12" id="KW-0413">Isomerase</keyword>
<dbReference type="EC" id="5.2.1.8" evidence="3"/>
<evidence type="ECO:0000256" key="4">
    <source>
        <dbReference type="ARBA" id="ARBA00018370"/>
    </source>
</evidence>
<dbReference type="Pfam" id="PF00639">
    <property type="entry name" value="Rotamase"/>
    <property type="match status" value="1"/>
</dbReference>
<protein>
    <recommendedName>
        <fullName evidence="4">Parvulin-like PPIase</fullName>
        <ecNumber evidence="3">5.2.1.8</ecNumber>
    </recommendedName>
    <alternativeName>
        <fullName evidence="6">Peptidyl-prolyl cis-trans isomerase plp</fullName>
    </alternativeName>
    <alternativeName>
        <fullName evidence="7">Rotamase plp</fullName>
    </alternativeName>
</protein>
<comment type="caution">
    <text evidence="12">The sequence shown here is derived from an EMBL/GenBank/DDBJ whole genome shotgun (WGS) entry which is preliminary data.</text>
</comment>
<evidence type="ECO:0000256" key="10">
    <source>
        <dbReference type="SAM" id="SignalP"/>
    </source>
</evidence>
<evidence type="ECO:0000256" key="2">
    <source>
        <dbReference type="ARBA" id="ARBA00007656"/>
    </source>
</evidence>
<evidence type="ECO:0000256" key="1">
    <source>
        <dbReference type="ARBA" id="ARBA00000971"/>
    </source>
</evidence>
<dbReference type="GO" id="GO:0003755">
    <property type="term" value="F:peptidyl-prolyl cis-trans isomerase activity"/>
    <property type="evidence" value="ECO:0007669"/>
    <property type="project" value="UniProtKB-KW"/>
</dbReference>
<feature type="signal peptide" evidence="10">
    <location>
        <begin position="1"/>
        <end position="31"/>
    </location>
</feature>
<evidence type="ECO:0000256" key="6">
    <source>
        <dbReference type="ARBA" id="ARBA00030642"/>
    </source>
</evidence>
<dbReference type="InterPro" id="IPR046357">
    <property type="entry name" value="PPIase_dom_sf"/>
</dbReference>
<gene>
    <name evidence="12" type="ORF">GCM10007036_42230</name>
</gene>
<keyword evidence="5 8" id="KW-0697">Rotamase</keyword>
<dbReference type="PROSITE" id="PS01096">
    <property type="entry name" value="PPIC_PPIASE_1"/>
    <property type="match status" value="1"/>
</dbReference>
<name>A0A917IA44_9HYPH</name>
<accession>A0A917IA44</accession>
<dbReference type="PANTHER" id="PTHR47245:SF2">
    <property type="entry name" value="PEPTIDYL-PROLYL CIS-TRANS ISOMERASE HP_0175-RELATED"/>
    <property type="match status" value="1"/>
</dbReference>
<keyword evidence="10" id="KW-0732">Signal</keyword>
<dbReference type="Gene3D" id="3.10.50.40">
    <property type="match status" value="1"/>
</dbReference>
<organism evidence="12 13">
    <name type="scientific">Alsobacter metallidurans</name>
    <dbReference type="NCBI Taxonomy" id="340221"/>
    <lineage>
        <taxon>Bacteria</taxon>
        <taxon>Pseudomonadati</taxon>
        <taxon>Pseudomonadota</taxon>
        <taxon>Alphaproteobacteria</taxon>
        <taxon>Hyphomicrobiales</taxon>
        <taxon>Alsobacteraceae</taxon>
        <taxon>Alsobacter</taxon>
    </lineage>
</organism>
<dbReference type="RefSeq" id="WP_188519799.1">
    <property type="nucleotide sequence ID" value="NZ_BMES01000003.1"/>
</dbReference>
<dbReference type="SUPFAM" id="SSF54534">
    <property type="entry name" value="FKBP-like"/>
    <property type="match status" value="1"/>
</dbReference>
<evidence type="ECO:0000256" key="5">
    <source>
        <dbReference type="ARBA" id="ARBA00023110"/>
    </source>
</evidence>
<evidence type="ECO:0000256" key="9">
    <source>
        <dbReference type="SAM" id="MobiDB-lite"/>
    </source>
</evidence>
<dbReference type="PROSITE" id="PS50198">
    <property type="entry name" value="PPIC_PPIASE_2"/>
    <property type="match status" value="1"/>
</dbReference>
<evidence type="ECO:0000256" key="8">
    <source>
        <dbReference type="PROSITE-ProRule" id="PRU00278"/>
    </source>
</evidence>
<feature type="region of interest" description="Disordered" evidence="9">
    <location>
        <begin position="274"/>
        <end position="300"/>
    </location>
</feature>
<evidence type="ECO:0000313" key="13">
    <source>
        <dbReference type="Proteomes" id="UP000603912"/>
    </source>
</evidence>
<dbReference type="PANTHER" id="PTHR47245">
    <property type="entry name" value="PEPTIDYLPROLYL ISOMERASE"/>
    <property type="match status" value="1"/>
</dbReference>
<evidence type="ECO:0000313" key="12">
    <source>
        <dbReference type="EMBL" id="GGH31199.1"/>
    </source>
</evidence>
<feature type="chain" id="PRO_5037287710" description="Parvulin-like PPIase" evidence="10">
    <location>
        <begin position="32"/>
        <end position="300"/>
    </location>
</feature>
<feature type="domain" description="PpiC" evidence="11">
    <location>
        <begin position="146"/>
        <end position="236"/>
    </location>
</feature>
<dbReference type="SUPFAM" id="SSF109998">
    <property type="entry name" value="Triger factor/SurA peptide-binding domain-like"/>
    <property type="match status" value="1"/>
</dbReference>
<comment type="similarity">
    <text evidence="2">Belongs to the PpiC/parvulin rotamase family.</text>
</comment>
<dbReference type="InterPro" id="IPR050245">
    <property type="entry name" value="PrsA_foldase"/>
</dbReference>
<dbReference type="AlphaFoldDB" id="A0A917IA44"/>
<reference evidence="12" key="2">
    <citation type="submission" date="2020-09" db="EMBL/GenBank/DDBJ databases">
        <authorList>
            <person name="Sun Q."/>
            <person name="Zhou Y."/>
        </authorList>
    </citation>
    <scope>NUCLEOTIDE SEQUENCE</scope>
    <source>
        <strain evidence="12">CGMCC 1.12214</strain>
    </source>
</reference>
<feature type="compositionally biased region" description="Low complexity" evidence="9">
    <location>
        <begin position="282"/>
        <end position="300"/>
    </location>
</feature>
<comment type="catalytic activity">
    <reaction evidence="1">
        <text>[protein]-peptidylproline (omega=180) = [protein]-peptidylproline (omega=0)</text>
        <dbReference type="Rhea" id="RHEA:16237"/>
        <dbReference type="Rhea" id="RHEA-COMP:10747"/>
        <dbReference type="Rhea" id="RHEA-COMP:10748"/>
        <dbReference type="ChEBI" id="CHEBI:83833"/>
        <dbReference type="ChEBI" id="CHEBI:83834"/>
        <dbReference type="EC" id="5.2.1.8"/>
    </reaction>
</comment>
<dbReference type="EMBL" id="BMES01000003">
    <property type="protein sequence ID" value="GGH31199.1"/>
    <property type="molecule type" value="Genomic_DNA"/>
</dbReference>
<evidence type="ECO:0000256" key="7">
    <source>
        <dbReference type="ARBA" id="ARBA00031484"/>
    </source>
</evidence>
<sequence length="300" mass="32005">MTIAHASNLRPAAILAAAALALGLSFGAASAQTAAAGDKVVATVDGMKITEKDLDLAADDLGANMPQMPEPAKRDYLVGYLADLKLGSRAAATAKVDASPDFAARAAYQRDKLLLDEYLSQEAKKAVTDEKMKALYADTVKDLKPEEEVHARHILVEQEADAKAAAERVKKGEDFAKVAAELSKDPGSGKEGGDLGWFSKERMVPEFADAAFKLQPGQVSEPVKSQFGWHVIKLEEKRTKPVPPYDEVKEQISQYLTRKAQTDVVLALRSKGKVERLDKPADAGAAAAAGATPAAEPKKP</sequence>
<proteinExistence type="inferred from homology"/>
<dbReference type="Proteomes" id="UP000603912">
    <property type="component" value="Unassembled WGS sequence"/>
</dbReference>
<dbReference type="InterPro" id="IPR023058">
    <property type="entry name" value="PPIase_PpiC_CS"/>
</dbReference>
<dbReference type="InterPro" id="IPR000297">
    <property type="entry name" value="PPIase_PpiC"/>
</dbReference>
<keyword evidence="13" id="KW-1185">Reference proteome</keyword>